<dbReference type="InterPro" id="IPR056592">
    <property type="entry name" value="Beta-prop_At3g26010-like"/>
</dbReference>
<dbReference type="InParanoid" id="A0A200QET2"/>
<dbReference type="AlphaFoldDB" id="A0A200QET2"/>
<evidence type="ECO:0000313" key="3">
    <source>
        <dbReference type="Proteomes" id="UP000195402"/>
    </source>
</evidence>
<dbReference type="OMA" id="FFCESSP"/>
<dbReference type="Proteomes" id="UP000195402">
    <property type="component" value="Unassembled WGS sequence"/>
</dbReference>
<organism evidence="2 3">
    <name type="scientific">Macleaya cordata</name>
    <name type="common">Five-seeded plume-poppy</name>
    <name type="synonym">Bocconia cordata</name>
    <dbReference type="NCBI Taxonomy" id="56857"/>
    <lineage>
        <taxon>Eukaryota</taxon>
        <taxon>Viridiplantae</taxon>
        <taxon>Streptophyta</taxon>
        <taxon>Embryophyta</taxon>
        <taxon>Tracheophyta</taxon>
        <taxon>Spermatophyta</taxon>
        <taxon>Magnoliopsida</taxon>
        <taxon>Ranunculales</taxon>
        <taxon>Papaveraceae</taxon>
        <taxon>Papaveroideae</taxon>
        <taxon>Macleaya</taxon>
    </lineage>
</organism>
<dbReference type="NCBIfam" id="TIGR01640">
    <property type="entry name" value="F_box_assoc_1"/>
    <property type="match status" value="1"/>
</dbReference>
<dbReference type="PANTHER" id="PTHR35546:SF130">
    <property type="entry name" value="EXPRESSED PROTEIN"/>
    <property type="match status" value="1"/>
</dbReference>
<comment type="caution">
    <text evidence="2">The sequence shown here is derived from an EMBL/GenBank/DDBJ whole genome shotgun (WGS) entry which is preliminary data.</text>
</comment>
<reference evidence="2 3" key="1">
    <citation type="journal article" date="2017" name="Mol. Plant">
        <title>The Genome of Medicinal Plant Macleaya cordata Provides New Insights into Benzylisoquinoline Alkaloids Metabolism.</title>
        <authorList>
            <person name="Liu X."/>
            <person name="Liu Y."/>
            <person name="Huang P."/>
            <person name="Ma Y."/>
            <person name="Qing Z."/>
            <person name="Tang Q."/>
            <person name="Cao H."/>
            <person name="Cheng P."/>
            <person name="Zheng Y."/>
            <person name="Yuan Z."/>
            <person name="Zhou Y."/>
            <person name="Liu J."/>
            <person name="Tang Z."/>
            <person name="Zhuo Y."/>
            <person name="Zhang Y."/>
            <person name="Yu L."/>
            <person name="Huang J."/>
            <person name="Yang P."/>
            <person name="Peng Q."/>
            <person name="Zhang J."/>
            <person name="Jiang W."/>
            <person name="Zhang Z."/>
            <person name="Lin K."/>
            <person name="Ro D.K."/>
            <person name="Chen X."/>
            <person name="Xiong X."/>
            <person name="Shang Y."/>
            <person name="Huang S."/>
            <person name="Zeng J."/>
        </authorList>
    </citation>
    <scope>NUCLEOTIDE SEQUENCE [LARGE SCALE GENOMIC DNA]</scope>
    <source>
        <strain evidence="3">cv. BLH2017</strain>
        <tissue evidence="2">Root</tissue>
    </source>
</reference>
<dbReference type="FunCoup" id="A0A200QET2">
    <property type="interactions" value="396"/>
</dbReference>
<protein>
    <recommendedName>
        <fullName evidence="1">F-box protein At3g26010-like beta-propeller domain-containing protein</fullName>
    </recommendedName>
</protein>
<dbReference type="PANTHER" id="PTHR35546">
    <property type="entry name" value="F-BOX PROTEIN INTERACTION DOMAIN PROTEIN-RELATED"/>
    <property type="match status" value="1"/>
</dbReference>
<proteinExistence type="predicted"/>
<dbReference type="InterPro" id="IPR017451">
    <property type="entry name" value="F-box-assoc_interact_dom"/>
</dbReference>
<name>A0A200QET2_MACCD</name>
<accession>A0A200QET2</accession>
<evidence type="ECO:0000259" key="1">
    <source>
        <dbReference type="Pfam" id="PF24750"/>
    </source>
</evidence>
<evidence type="ECO:0000313" key="2">
    <source>
        <dbReference type="EMBL" id="OVA08927.1"/>
    </source>
</evidence>
<keyword evidence="3" id="KW-1185">Reference proteome</keyword>
<dbReference type="OrthoDB" id="605328at2759"/>
<dbReference type="STRING" id="56857.A0A200QET2"/>
<dbReference type="Pfam" id="PF24750">
    <property type="entry name" value="b-prop_At3g26010-like"/>
    <property type="match status" value="1"/>
</dbReference>
<sequence length="370" mass="42518">MNRILDSLSPSRPWALFYNLNRPAVEFVSIASPDPHYQFVSAHDGFSFRFLYSVICPYNKEERLYLLASSNGLVLCSNSSAFQSKYYVCNPLTKEWVSLPPPHQTPRAWVLNGFFCESSPSSLTSTSYKVVRIKECRVQPKTNFDLDLFSSDIGEWSSYKVSSPKEITFLYPFLSSVVCCNGILYWIEGRNRIIAYDLNHNNNNNKNGGCQCRLIDLPVLGVGKYYGYLWEFEGFISYSRCQSGQLSVWVLEKYLNRGWVWRLVHKIEINDILTENFVGRRLKEIIEGGFFRRPAYINLKPLAFDPVDPNVLILAYGGVQWYFFGYNMRSRSLQNFRQNCSSRCSLAGEVFPFVFTPSSTTLPPPSWSGT</sequence>
<dbReference type="InterPro" id="IPR055290">
    <property type="entry name" value="At3g26010-like"/>
</dbReference>
<gene>
    <name evidence="2" type="ORF">BVC80_901g60</name>
</gene>
<dbReference type="EMBL" id="MVGT01002234">
    <property type="protein sequence ID" value="OVA08927.1"/>
    <property type="molecule type" value="Genomic_DNA"/>
</dbReference>
<feature type="domain" description="F-box protein At3g26010-like beta-propeller" evidence="1">
    <location>
        <begin position="53"/>
        <end position="271"/>
    </location>
</feature>